<proteinExistence type="inferred from homology"/>
<dbReference type="EMBL" id="VUMD01000005">
    <property type="protein sequence ID" value="MSS36457.1"/>
    <property type="molecule type" value="Genomic_DNA"/>
</dbReference>
<evidence type="ECO:0000256" key="4">
    <source>
        <dbReference type="ARBA" id="ARBA00022563"/>
    </source>
</evidence>
<dbReference type="PRINTS" id="PR00070">
    <property type="entry name" value="DHFR"/>
</dbReference>
<sequence>MNLIAAVDKRWAIGKDGRLLVTIPADQQMFLRETTGKVVVMGRKTLESLPGGQPLGNRVNLVLTRDRSYKKRGAASCHSMEEALEMLREYDPEDVYIIGGQSIYEQFLPYCRTARVTVIDYTYDADTFFPNLDKDEAWALADEGEEQTYFNLCYVFRKYVRIKP</sequence>
<dbReference type="RefSeq" id="WP_154471876.1">
    <property type="nucleotide sequence ID" value="NZ_VUMD01000005.1"/>
</dbReference>
<dbReference type="CDD" id="cd00209">
    <property type="entry name" value="DHFR"/>
    <property type="match status" value="1"/>
</dbReference>
<dbReference type="UniPathway" id="UPA00077">
    <property type="reaction ID" value="UER00158"/>
</dbReference>
<dbReference type="Gene3D" id="3.40.430.10">
    <property type="entry name" value="Dihydrofolate Reductase, subunit A"/>
    <property type="match status" value="1"/>
</dbReference>
<dbReference type="AlphaFoldDB" id="A0A7X2TC32"/>
<dbReference type="InterPro" id="IPR012259">
    <property type="entry name" value="DHFR"/>
</dbReference>
<dbReference type="Pfam" id="PF00186">
    <property type="entry name" value="DHFR_1"/>
    <property type="match status" value="1"/>
</dbReference>
<evidence type="ECO:0000256" key="5">
    <source>
        <dbReference type="ARBA" id="ARBA00022857"/>
    </source>
</evidence>
<dbReference type="PROSITE" id="PS51330">
    <property type="entry name" value="DHFR_2"/>
    <property type="match status" value="1"/>
</dbReference>
<name>A0A7X2TC32_9CLOT</name>
<keyword evidence="9" id="KW-1185">Reference proteome</keyword>
<comment type="pathway">
    <text evidence="1">Cofactor biosynthesis; tetrahydrofolate biosynthesis; 5,6,7,8-tetrahydrofolate from 7,8-dihydrofolate: step 1/1.</text>
</comment>
<keyword evidence="6" id="KW-0560">Oxidoreductase</keyword>
<dbReference type="PANTHER" id="PTHR48069:SF3">
    <property type="entry name" value="DIHYDROFOLATE REDUCTASE"/>
    <property type="match status" value="1"/>
</dbReference>
<dbReference type="GO" id="GO:0050661">
    <property type="term" value="F:NADP binding"/>
    <property type="evidence" value="ECO:0007669"/>
    <property type="project" value="InterPro"/>
</dbReference>
<protein>
    <recommendedName>
        <fullName evidence="3">dihydrofolate reductase</fullName>
        <ecNumber evidence="3">1.5.1.3</ecNumber>
    </recommendedName>
</protein>
<dbReference type="InterPro" id="IPR024072">
    <property type="entry name" value="DHFR-like_dom_sf"/>
</dbReference>
<dbReference type="InterPro" id="IPR001796">
    <property type="entry name" value="DHFR_dom"/>
</dbReference>
<organism evidence="8 9">
    <name type="scientific">Clostridium porci</name>
    <dbReference type="NCBI Taxonomy" id="2605778"/>
    <lineage>
        <taxon>Bacteria</taxon>
        <taxon>Bacillati</taxon>
        <taxon>Bacillota</taxon>
        <taxon>Clostridia</taxon>
        <taxon>Eubacteriales</taxon>
        <taxon>Clostridiaceae</taxon>
        <taxon>Clostridium</taxon>
    </lineage>
</organism>
<dbReference type="PANTHER" id="PTHR48069">
    <property type="entry name" value="DIHYDROFOLATE REDUCTASE"/>
    <property type="match status" value="1"/>
</dbReference>
<dbReference type="GO" id="GO:0005829">
    <property type="term" value="C:cytosol"/>
    <property type="evidence" value="ECO:0007669"/>
    <property type="project" value="TreeGrafter"/>
</dbReference>
<dbReference type="GO" id="GO:0006730">
    <property type="term" value="P:one-carbon metabolic process"/>
    <property type="evidence" value="ECO:0007669"/>
    <property type="project" value="UniProtKB-KW"/>
</dbReference>
<evidence type="ECO:0000313" key="8">
    <source>
        <dbReference type="EMBL" id="MSS36457.1"/>
    </source>
</evidence>
<dbReference type="GO" id="GO:0004146">
    <property type="term" value="F:dihydrofolate reductase activity"/>
    <property type="evidence" value="ECO:0007669"/>
    <property type="project" value="UniProtKB-EC"/>
</dbReference>
<keyword evidence="5" id="KW-0521">NADP</keyword>
<feature type="domain" description="DHFR" evidence="7">
    <location>
        <begin position="1"/>
        <end position="164"/>
    </location>
</feature>
<evidence type="ECO:0000313" key="9">
    <source>
        <dbReference type="Proteomes" id="UP000429958"/>
    </source>
</evidence>
<comment type="caution">
    <text evidence="8">The sequence shown here is derived from an EMBL/GenBank/DDBJ whole genome shotgun (WGS) entry which is preliminary data.</text>
</comment>
<keyword evidence="4" id="KW-0554">One-carbon metabolism</keyword>
<accession>A0A7X2TC32</accession>
<comment type="similarity">
    <text evidence="2">Belongs to the dihydrofolate reductase family.</text>
</comment>
<dbReference type="EC" id="1.5.1.3" evidence="3"/>
<dbReference type="GO" id="GO:0046654">
    <property type="term" value="P:tetrahydrofolate biosynthetic process"/>
    <property type="evidence" value="ECO:0007669"/>
    <property type="project" value="UniProtKB-UniPathway"/>
</dbReference>
<gene>
    <name evidence="8" type="ORF">FYJ39_07720</name>
</gene>
<evidence type="ECO:0000256" key="6">
    <source>
        <dbReference type="ARBA" id="ARBA00023002"/>
    </source>
</evidence>
<evidence type="ECO:0000256" key="3">
    <source>
        <dbReference type="ARBA" id="ARBA00012856"/>
    </source>
</evidence>
<dbReference type="Proteomes" id="UP000429958">
    <property type="component" value="Unassembled WGS sequence"/>
</dbReference>
<evidence type="ECO:0000259" key="7">
    <source>
        <dbReference type="PROSITE" id="PS51330"/>
    </source>
</evidence>
<evidence type="ECO:0000256" key="2">
    <source>
        <dbReference type="ARBA" id="ARBA00009539"/>
    </source>
</evidence>
<dbReference type="GO" id="GO:0046452">
    <property type="term" value="P:dihydrofolate metabolic process"/>
    <property type="evidence" value="ECO:0007669"/>
    <property type="project" value="TreeGrafter"/>
</dbReference>
<dbReference type="GO" id="GO:0046655">
    <property type="term" value="P:folic acid metabolic process"/>
    <property type="evidence" value="ECO:0007669"/>
    <property type="project" value="TreeGrafter"/>
</dbReference>
<evidence type="ECO:0000256" key="1">
    <source>
        <dbReference type="ARBA" id="ARBA00004903"/>
    </source>
</evidence>
<dbReference type="SUPFAM" id="SSF53597">
    <property type="entry name" value="Dihydrofolate reductase-like"/>
    <property type="match status" value="1"/>
</dbReference>
<reference evidence="8 9" key="1">
    <citation type="submission" date="2019-08" db="EMBL/GenBank/DDBJ databases">
        <title>In-depth cultivation of the pig gut microbiome towards novel bacterial diversity and tailored functional studies.</title>
        <authorList>
            <person name="Wylensek D."/>
            <person name="Hitch T.C.A."/>
            <person name="Clavel T."/>
        </authorList>
    </citation>
    <scope>NUCLEOTIDE SEQUENCE [LARGE SCALE GENOMIC DNA]</scope>
    <source>
        <strain evidence="8 9">WCA-389-WT-23D1</strain>
    </source>
</reference>